<keyword evidence="2" id="KW-1185">Reference proteome</keyword>
<dbReference type="AlphaFoldDB" id="A0A366HAE6"/>
<dbReference type="Proteomes" id="UP000253628">
    <property type="component" value="Unassembled WGS sequence"/>
</dbReference>
<dbReference type="EMBL" id="QNRQ01000005">
    <property type="protein sequence ID" value="RBP39279.1"/>
    <property type="molecule type" value="Genomic_DNA"/>
</dbReference>
<gene>
    <name evidence="1" type="ORF">DFR37_10570</name>
</gene>
<evidence type="ECO:0000313" key="2">
    <source>
        <dbReference type="Proteomes" id="UP000253628"/>
    </source>
</evidence>
<accession>A0A366HAE6</accession>
<name>A0A366HAE6_9BURK</name>
<dbReference type="InterPro" id="IPR056950">
    <property type="entry name" value="Phage_tail_terminator_3"/>
</dbReference>
<reference evidence="1 2" key="1">
    <citation type="submission" date="2018-06" db="EMBL/GenBank/DDBJ databases">
        <title>Genomic Encyclopedia of Type Strains, Phase IV (KMG-IV): sequencing the most valuable type-strain genomes for metagenomic binning, comparative biology and taxonomic classification.</title>
        <authorList>
            <person name="Goeker M."/>
        </authorList>
    </citation>
    <scope>NUCLEOTIDE SEQUENCE [LARGE SCALE GENOMIC DNA]</scope>
    <source>
        <strain evidence="1 2">DSM 25520</strain>
    </source>
</reference>
<dbReference type="OrthoDB" id="8687610at2"/>
<evidence type="ECO:0008006" key="3">
    <source>
        <dbReference type="Google" id="ProtNLM"/>
    </source>
</evidence>
<dbReference type="RefSeq" id="WP_113933254.1">
    <property type="nucleotide sequence ID" value="NZ_JACCEU010000003.1"/>
</dbReference>
<evidence type="ECO:0000313" key="1">
    <source>
        <dbReference type="EMBL" id="RBP39279.1"/>
    </source>
</evidence>
<organism evidence="1 2">
    <name type="scientific">Eoetvoesiella caeni</name>
    <dbReference type="NCBI Taxonomy" id="645616"/>
    <lineage>
        <taxon>Bacteria</taxon>
        <taxon>Pseudomonadati</taxon>
        <taxon>Pseudomonadota</taxon>
        <taxon>Betaproteobacteria</taxon>
        <taxon>Burkholderiales</taxon>
        <taxon>Alcaligenaceae</taxon>
        <taxon>Eoetvoesiella</taxon>
    </lineage>
</organism>
<protein>
    <recommendedName>
        <fullName evidence="3">DUF3168 domain-containing protein</fullName>
    </recommendedName>
</protein>
<comment type="caution">
    <text evidence="1">The sequence shown here is derived from an EMBL/GenBank/DDBJ whole genome shotgun (WGS) entry which is preliminary data.</text>
</comment>
<proteinExistence type="predicted"/>
<dbReference type="Pfam" id="PF23842">
    <property type="entry name" value="Phage_tail_terminator_3"/>
    <property type="match status" value="1"/>
</dbReference>
<sequence length="122" mass="13042">MLNEFKEWAEAVLGSAYVYSMGMWTDRPGIAESKICAIQGNGGPGPDVDDRRARFRVILLGPANGRQHAAAIMADVQALALAALGDSVPCGAARVRAIGEPTGPGYTNETRAWFSLDFEVLF</sequence>